<organism evidence="1 2">
    <name type="scientific">Puccinia striiformis f. sp. tritici</name>
    <dbReference type="NCBI Taxonomy" id="168172"/>
    <lineage>
        <taxon>Eukaryota</taxon>
        <taxon>Fungi</taxon>
        <taxon>Dikarya</taxon>
        <taxon>Basidiomycota</taxon>
        <taxon>Pucciniomycotina</taxon>
        <taxon>Pucciniomycetes</taxon>
        <taxon>Pucciniales</taxon>
        <taxon>Pucciniaceae</taxon>
        <taxon>Puccinia</taxon>
    </lineage>
</organism>
<proteinExistence type="predicted"/>
<reference evidence="2" key="1">
    <citation type="journal article" date="2018" name="BMC Genomics">
        <title>Genomic insights into host adaptation between the wheat stripe rust pathogen (Puccinia striiformis f. sp. tritici) and the barley stripe rust pathogen (Puccinia striiformis f. sp. hordei).</title>
        <authorList>
            <person name="Xia C."/>
            <person name="Wang M."/>
            <person name="Yin C."/>
            <person name="Cornejo O.E."/>
            <person name="Hulbert S.H."/>
            <person name="Chen X."/>
        </authorList>
    </citation>
    <scope>NUCLEOTIDE SEQUENCE [LARGE SCALE GENOMIC DNA]</scope>
    <source>
        <strain evidence="2">93-210</strain>
    </source>
</reference>
<reference evidence="2" key="2">
    <citation type="journal article" date="2018" name="Mol. Plant Microbe Interact.">
        <title>Genome sequence resources for the wheat stripe rust pathogen (Puccinia striiformis f. sp. tritici) and the barley stripe rust pathogen (Puccinia striiformis f. sp. hordei).</title>
        <authorList>
            <person name="Xia C."/>
            <person name="Wang M."/>
            <person name="Yin C."/>
            <person name="Cornejo O.E."/>
            <person name="Hulbert S.H."/>
            <person name="Chen X."/>
        </authorList>
    </citation>
    <scope>NUCLEOTIDE SEQUENCE [LARGE SCALE GENOMIC DNA]</scope>
    <source>
        <strain evidence="2">93-210</strain>
    </source>
</reference>
<accession>A0ACC0E3M1</accession>
<keyword evidence="2" id="KW-1185">Reference proteome</keyword>
<comment type="caution">
    <text evidence="1">The sequence shown here is derived from an EMBL/GenBank/DDBJ whole genome shotgun (WGS) entry which is preliminary data.</text>
</comment>
<reference evidence="1 2" key="3">
    <citation type="journal article" date="2022" name="Microbiol. Spectr.">
        <title>Folding features and dynamics of 3D genome architecture in plant fungal pathogens.</title>
        <authorList>
            <person name="Xia C."/>
        </authorList>
    </citation>
    <scope>NUCLEOTIDE SEQUENCE [LARGE SCALE GENOMIC DNA]</scope>
    <source>
        <strain evidence="1 2">93-210</strain>
    </source>
</reference>
<evidence type="ECO:0000313" key="2">
    <source>
        <dbReference type="Proteomes" id="UP001060170"/>
    </source>
</evidence>
<evidence type="ECO:0000313" key="1">
    <source>
        <dbReference type="EMBL" id="KAI7943956.1"/>
    </source>
</evidence>
<dbReference type="EMBL" id="CM045875">
    <property type="protein sequence ID" value="KAI7943956.1"/>
    <property type="molecule type" value="Genomic_DNA"/>
</dbReference>
<protein>
    <submittedName>
        <fullName evidence="1">Uncharacterized protein</fullName>
    </submittedName>
</protein>
<sequence>MYQCDKSGHYRPHRPNKQATAEDDETEGPDPKPQEDTTQKRKNGLPNTSTSPKQKVKMPPKNANKTRKTNCPFRATATHNSSTNMWDLEIRNPEHNHGPSDHPTAHLIHQRFTPAQKKEVTKWAEAGVMPLKVKNGMMQDTTTPLYANLRSFHNLNYRERQKNRRGEFPMATMVDCLKAKGFYYKIKSTLNNNTGINHLNSVFFSLPESLALAKNHPSCLLIDATYKTNRYKMLLLHITGVNATDKSFTVAFCFINTEKDIDFTWALEQLVLVLQPHSPSVILTDKEQALMSAIEVVFPSSRNLLCQWHIGKNLWSHCRPLLGEEPYLAFRKAWNFLLASNTPAIYTKNYEKLAANCSPEVMGYMDKNWIPLADRFVKYLISDVLHFKNVNTSRVESLHAAIKRFLKGANSSMPTTISDMHDALRHQLHKLLIDCATQKQVHINKLPQVLNKLAGKISHHAIQESRCLLILDKKKSSDCPEHCKYESYMGMPCSQRMRRLEVEGKSLEAKDFHPQWHLPDIPADTLLPPLSQAKSDSDEDYEKRFLREIFEQSQTLPTHEKLGYIESFTQLLDQTHVLATIKDPLDQKRKGRPNGVKNKPKEASQRSTKREKSAWEHQIPKKKVGRPLKKVAHSEPDDVNVKETPEDPVPAALAPKGRGRPRKDDAAKIEPTNTVGAKRKQGPGAPKGKKKAKPPLSETESESSIDLDSLVLPEIPLGIVTRSGRVPPQIEAMKGNMKNDPKKLNFKTKDDTLKNDPTKVNATAKEVHPMANNQHKVNKNLLNERDEYKPTAQDKDRVETNQIDYRKEDLTDDSEDNDTEGCNEWTIANQVCFAKSKRDDVDTLMITHLK</sequence>
<name>A0ACC0E3M1_9BASI</name>
<dbReference type="Proteomes" id="UP001060170">
    <property type="component" value="Chromosome 11"/>
</dbReference>
<gene>
    <name evidence="1" type="ORF">MJO28_011484</name>
</gene>